<dbReference type="GO" id="GO:0006313">
    <property type="term" value="P:DNA transposition"/>
    <property type="evidence" value="ECO:0007669"/>
    <property type="project" value="InterPro"/>
</dbReference>
<dbReference type="PANTHER" id="PTHR30298:SF0">
    <property type="entry name" value="PROTEIN YBFL-RELATED"/>
    <property type="match status" value="1"/>
</dbReference>
<evidence type="ECO:0000259" key="2">
    <source>
        <dbReference type="Pfam" id="PF01609"/>
    </source>
</evidence>
<dbReference type="InterPro" id="IPR032806">
    <property type="entry name" value="YbfD_N"/>
</dbReference>
<feature type="domain" description="H repeat-associated protein N-terminal" evidence="3">
    <location>
        <begin position="16"/>
        <end position="76"/>
    </location>
</feature>
<reference evidence="4 5" key="1">
    <citation type="submission" date="2014-02" db="EMBL/GenBank/DDBJ databases">
        <authorList>
            <person name="Genoscope - CEA"/>
        </authorList>
    </citation>
    <scope>NUCLEOTIDE SEQUENCE [LARGE SCALE GENOMIC DNA]</scope>
    <source>
        <strain evidence="4 5">CS03</strain>
    </source>
</reference>
<organism evidence="4 5">
    <name type="scientific">Xenorhabdus bovienii</name>
    <name type="common">Xenorhabdus nematophila subsp. bovienii</name>
    <dbReference type="NCBI Taxonomy" id="40576"/>
    <lineage>
        <taxon>Bacteria</taxon>
        <taxon>Pseudomonadati</taxon>
        <taxon>Pseudomonadota</taxon>
        <taxon>Gammaproteobacteria</taxon>
        <taxon>Enterobacterales</taxon>
        <taxon>Morganellaceae</taxon>
        <taxon>Xenorhabdus</taxon>
    </lineage>
</organism>
<evidence type="ECO:0000313" key="5">
    <source>
        <dbReference type="Proteomes" id="UP000032930"/>
    </source>
</evidence>
<dbReference type="RefSeq" id="WP_046338044.1">
    <property type="nucleotide sequence ID" value="NZ_CAWMEF010000001.1"/>
</dbReference>
<dbReference type="EMBL" id="FO818637">
    <property type="protein sequence ID" value="CDM90739.1"/>
    <property type="molecule type" value="Genomic_DNA"/>
</dbReference>
<dbReference type="Proteomes" id="UP000032930">
    <property type="component" value="Chromosome"/>
</dbReference>
<comment type="similarity">
    <text evidence="1">Belongs to the transposase 11 family.</text>
</comment>
<dbReference type="InterPro" id="IPR002559">
    <property type="entry name" value="Transposase_11"/>
</dbReference>
<name>A0A0B6XEN8_XENBV</name>
<dbReference type="AlphaFoldDB" id="A0A0B6XEN8"/>
<dbReference type="InterPro" id="IPR047647">
    <property type="entry name" value="ISAs1_transpos"/>
</dbReference>
<dbReference type="KEGG" id="xbv:XBW1_3382"/>
<evidence type="ECO:0008006" key="6">
    <source>
        <dbReference type="Google" id="ProtNLM"/>
    </source>
</evidence>
<protein>
    <recommendedName>
        <fullName evidence="6">H repeat-associated protein N-terminal domain-containing protein</fullName>
    </recommendedName>
</protein>
<dbReference type="Pfam" id="PF13808">
    <property type="entry name" value="DDE_Tnp_1_assoc"/>
    <property type="match status" value="1"/>
</dbReference>
<evidence type="ECO:0000256" key="1">
    <source>
        <dbReference type="ARBA" id="ARBA00010075"/>
    </source>
</evidence>
<evidence type="ECO:0000259" key="3">
    <source>
        <dbReference type="Pfam" id="PF13808"/>
    </source>
</evidence>
<dbReference type="GO" id="GO:0003677">
    <property type="term" value="F:DNA binding"/>
    <property type="evidence" value="ECO:0007669"/>
    <property type="project" value="InterPro"/>
</dbReference>
<dbReference type="Pfam" id="PF01609">
    <property type="entry name" value="DDE_Tnp_1"/>
    <property type="match status" value="1"/>
</dbReference>
<proteinExistence type="inferred from homology"/>
<sequence length="175" mass="19018">MITVETAMQATTLSHAFGHLTEPRVNRTKQYALIDILTISICAVICGCEDFNAIEEYGKSKEDWFRQFLDLPNGIAKISDDIIALDGKTLRGTLDKANGAPALHLVSAWSVANQLCFGQVKVSDKSNEITAIPKLLALLDIGGSTITIDAMGCQYKIADQIVENQADYVLALKSN</sequence>
<dbReference type="PANTHER" id="PTHR30298">
    <property type="entry name" value="H REPEAT-ASSOCIATED PREDICTED TRANSPOSASE"/>
    <property type="match status" value="1"/>
</dbReference>
<accession>A0A0B6XEN8</accession>
<dbReference type="InterPro" id="IPR051698">
    <property type="entry name" value="Transposase_11-like"/>
</dbReference>
<dbReference type="GO" id="GO:0004803">
    <property type="term" value="F:transposase activity"/>
    <property type="evidence" value="ECO:0007669"/>
    <property type="project" value="InterPro"/>
</dbReference>
<dbReference type="NCBIfam" id="NF033564">
    <property type="entry name" value="transpos_ISAs1"/>
    <property type="match status" value="1"/>
</dbReference>
<feature type="domain" description="Transposase IS4-like" evidence="2">
    <location>
        <begin position="80"/>
        <end position="175"/>
    </location>
</feature>
<gene>
    <name evidence="4" type="ORF">XBW1_3382</name>
</gene>
<evidence type="ECO:0000313" key="4">
    <source>
        <dbReference type="EMBL" id="CDM90739.1"/>
    </source>
</evidence>